<feature type="compositionally biased region" description="Low complexity" evidence="3">
    <location>
        <begin position="905"/>
        <end position="933"/>
    </location>
</feature>
<keyword evidence="1 2" id="KW-0694">RNA-binding</keyword>
<dbReference type="EMBL" id="JXXN02002744">
    <property type="protein sequence ID" value="THD22468.1"/>
    <property type="molecule type" value="Genomic_DNA"/>
</dbReference>
<evidence type="ECO:0000313" key="8">
    <source>
        <dbReference type="Proteomes" id="UP000230066"/>
    </source>
</evidence>
<dbReference type="Proteomes" id="UP000230066">
    <property type="component" value="Unassembled WGS sequence"/>
</dbReference>
<dbReference type="Pfam" id="PF00076">
    <property type="entry name" value="RRM_1"/>
    <property type="match status" value="1"/>
</dbReference>
<dbReference type="SMART" id="SM01115">
    <property type="entry name" value="cwf21"/>
    <property type="match status" value="1"/>
</dbReference>
<dbReference type="InterPro" id="IPR051485">
    <property type="entry name" value="SR-CTD_assoc_factor"/>
</dbReference>
<dbReference type="InterPro" id="IPR006569">
    <property type="entry name" value="CID_dom"/>
</dbReference>
<feature type="region of interest" description="Disordered" evidence="3">
    <location>
        <begin position="756"/>
        <end position="804"/>
    </location>
</feature>
<dbReference type="Pfam" id="PF08312">
    <property type="entry name" value="cwf21"/>
    <property type="match status" value="1"/>
</dbReference>
<evidence type="ECO:0000256" key="1">
    <source>
        <dbReference type="ARBA" id="ARBA00022884"/>
    </source>
</evidence>
<dbReference type="Pfam" id="PF01805">
    <property type="entry name" value="Surp"/>
    <property type="match status" value="1"/>
</dbReference>
<feature type="compositionally biased region" description="Low complexity" evidence="3">
    <location>
        <begin position="776"/>
        <end position="788"/>
    </location>
</feature>
<feature type="compositionally biased region" description="Basic and acidic residues" evidence="3">
    <location>
        <begin position="1110"/>
        <end position="1121"/>
    </location>
</feature>
<feature type="region of interest" description="Disordered" evidence="3">
    <location>
        <begin position="581"/>
        <end position="611"/>
    </location>
</feature>
<dbReference type="InterPro" id="IPR000061">
    <property type="entry name" value="Surp"/>
</dbReference>
<dbReference type="Gene3D" id="3.30.70.330">
    <property type="match status" value="1"/>
</dbReference>
<dbReference type="Gene3D" id="1.10.10.790">
    <property type="entry name" value="Surp module"/>
    <property type="match status" value="1"/>
</dbReference>
<accession>A0A4E0RMS3</accession>
<dbReference type="InterPro" id="IPR012677">
    <property type="entry name" value="Nucleotide-bd_a/b_plait_sf"/>
</dbReference>
<sequence>MKGFNISATKPGRATLKKLEDEYKKKEEEEHTKQVFQEFVATFEGGSKPRTWVRGGVVKTGAEGTEVETTSSGRIYKPVSKFDEKQPKQEPPPAEPKKATSEKPPALSKKKQEQKKSKLEQFKEELKLIQQQREQRHAMRQGKSVATPTITHSELDLSDVSRGREYRNNNIGMAQHSGPGTGLLGAATNTGFYPRRGARDRRDDYPYDVDENQSTTNLFLGNLNPKMTEQQLCEAFGRYGPLASVKIMWPRTEEERSRGKNCGFVAFMNRKDGERALENIRGKEILGFEMKLGWGKSVPIPLYPVYIPPTLLELIKAPPPSGLPFNAQPREWLKSVRQVIKERARLITDGADPEATVPPGPDRKPFDINKISEQELQEVLKDAVVKVVTPSDRSALALIHRLIEFVVLEGPQFEAAIMHREQNNPQYKFLFDYQSSEHTYYRWKLWSILHGESVNKWRTEEFRMFEGGPLWRPPPMNLFSGGMPEDLVEEDDYPYAPGYVPPADARRRDADGTYDDAYSEAMAVSRRCGLTEAQRGRFGQMLLDLEPCRANVGDLMVWCLEHADSASDIADCIVDSLSPDGMSPTSEKLNADAESDRTESSPAITEAENDTKSPVPITKALARLFLISDILYNSSAKVPNASYFRKCFEARLPDAFKSLHLHYLNAEGKLKSEQLKQKVMLCFRAWEDWAVYPNDFLIKLQNIFLGLVTEVEDEAELAGIPLGPEAGLPEFTGTNLTTLGTDVEILDGQPLVQYDGDPLDVDGSPLSDDIVHEPNSSSASRFRAVSASDSKKIGGPGESNRLFVPSKWETVDPEVVESEAVTTSRWELLVEPAARSSDKPSDEQSNRSPPQIGRWAEQSLDDANDDDDLDGQPLTGMTGLVAYDDDVASSASSDHDNPPPPKGAVLSSVPPLVKPVSSSKNNLTPSNNSSSSLSEKRRAQLREIELKVLKYQDELEGSRKGDSSITEEAIGKQIQRYRERLLERLNEDEVESPSGRQSVKSTKSKTSQSNQYASSPSQSSISKRHDHNRDRSDSPCVRRDQRDRSPPRSFRDRDRTRRRPTTPLSPSDLGLEGSCVSPSRYDRGEDIDESGRESSRRMRSNTWEAEDDLVDGRPRNRRMIDELEEGEASDEEDCSSSQVYNQRSSSKRKSNDKDGDYSNSPRTIRKRRRSRSPNPSPSARYSRRSGTPSPEHKRTSHSEPTGNRHKRR</sequence>
<dbReference type="InterPro" id="IPR035979">
    <property type="entry name" value="RBD_domain_sf"/>
</dbReference>
<dbReference type="SMART" id="SM00582">
    <property type="entry name" value="RPR"/>
    <property type="match status" value="1"/>
</dbReference>
<feature type="compositionally biased region" description="Basic and acidic residues" evidence="3">
    <location>
        <begin position="1027"/>
        <end position="1055"/>
    </location>
</feature>
<evidence type="ECO:0000256" key="3">
    <source>
        <dbReference type="SAM" id="MobiDB-lite"/>
    </source>
</evidence>
<feature type="compositionally biased region" description="Low complexity" evidence="3">
    <location>
        <begin position="997"/>
        <end position="1021"/>
    </location>
</feature>
<dbReference type="SUPFAM" id="SSF109905">
    <property type="entry name" value="Surp module (SWAP domain)"/>
    <property type="match status" value="1"/>
</dbReference>
<dbReference type="InterPro" id="IPR000504">
    <property type="entry name" value="RRM_dom"/>
</dbReference>
<evidence type="ECO:0000313" key="7">
    <source>
        <dbReference type="EMBL" id="THD22468.1"/>
    </source>
</evidence>
<feature type="domain" description="RRM" evidence="4">
    <location>
        <begin position="216"/>
        <end position="297"/>
    </location>
</feature>
<dbReference type="CDD" id="cd12223">
    <property type="entry name" value="RRM_SR140"/>
    <property type="match status" value="1"/>
</dbReference>
<dbReference type="GO" id="GO:0003723">
    <property type="term" value="F:RNA binding"/>
    <property type="evidence" value="ECO:0007669"/>
    <property type="project" value="UniProtKB-UniRule"/>
</dbReference>
<keyword evidence="8" id="KW-1185">Reference proteome</keyword>
<feature type="compositionally biased region" description="Basic and acidic residues" evidence="3">
    <location>
        <begin position="1080"/>
        <end position="1096"/>
    </location>
</feature>
<name>A0A4E0RMS3_FASHE</name>
<feature type="region of interest" description="Disordered" evidence="3">
    <location>
        <begin position="58"/>
        <end position="118"/>
    </location>
</feature>
<dbReference type="SMART" id="SM00648">
    <property type="entry name" value="SWAP"/>
    <property type="match status" value="1"/>
</dbReference>
<dbReference type="InterPro" id="IPR047488">
    <property type="entry name" value="SR140_cwf21"/>
</dbReference>
<gene>
    <name evidence="7" type="ORF">D915_006898</name>
</gene>
<dbReference type="PROSITE" id="PS50102">
    <property type="entry name" value="RRM"/>
    <property type="match status" value="1"/>
</dbReference>
<dbReference type="PANTHER" id="PTHR23140">
    <property type="entry name" value="RNA PROCESSING PROTEIN LD23810P"/>
    <property type="match status" value="1"/>
</dbReference>
<feature type="domain" description="SURP motif" evidence="5">
    <location>
        <begin position="398"/>
        <end position="441"/>
    </location>
</feature>
<feature type="region of interest" description="Disordered" evidence="3">
    <location>
        <begin position="191"/>
        <end position="210"/>
    </location>
</feature>
<organism evidence="7 8">
    <name type="scientific">Fasciola hepatica</name>
    <name type="common">Liver fluke</name>
    <dbReference type="NCBI Taxonomy" id="6192"/>
    <lineage>
        <taxon>Eukaryota</taxon>
        <taxon>Metazoa</taxon>
        <taxon>Spiralia</taxon>
        <taxon>Lophotrochozoa</taxon>
        <taxon>Platyhelminthes</taxon>
        <taxon>Trematoda</taxon>
        <taxon>Digenea</taxon>
        <taxon>Plagiorchiida</taxon>
        <taxon>Echinostomata</taxon>
        <taxon>Echinostomatoidea</taxon>
        <taxon>Fasciolidae</taxon>
        <taxon>Fasciola</taxon>
    </lineage>
</organism>
<dbReference type="Gene3D" id="1.25.40.90">
    <property type="match status" value="1"/>
</dbReference>
<protein>
    <submittedName>
        <fullName evidence="7">U2-associated protein SR140</fullName>
    </submittedName>
</protein>
<evidence type="ECO:0000259" key="4">
    <source>
        <dbReference type="PROSITE" id="PS50102"/>
    </source>
</evidence>
<dbReference type="AlphaFoldDB" id="A0A4E0RMS3"/>
<feature type="region of interest" description="Disordered" evidence="3">
    <location>
        <begin position="984"/>
        <end position="1208"/>
    </location>
</feature>
<feature type="compositionally biased region" description="Basic and acidic residues" evidence="3">
    <location>
        <begin position="836"/>
        <end position="845"/>
    </location>
</feature>
<evidence type="ECO:0000256" key="2">
    <source>
        <dbReference type="PROSITE-ProRule" id="PRU00176"/>
    </source>
</evidence>
<dbReference type="InterPro" id="IPR035967">
    <property type="entry name" value="SWAP/Surp_sf"/>
</dbReference>
<reference evidence="7" key="1">
    <citation type="submission" date="2019-03" db="EMBL/GenBank/DDBJ databases">
        <title>Improved annotation for the trematode Fasciola hepatica.</title>
        <authorList>
            <person name="Choi Y.-J."/>
            <person name="Martin J."/>
            <person name="Mitreva M."/>
        </authorList>
    </citation>
    <scope>NUCLEOTIDE SEQUENCE [LARGE SCALE GENOMIC DNA]</scope>
</reference>
<feature type="domain" description="CID" evidence="6">
    <location>
        <begin position="530"/>
        <end position="708"/>
    </location>
</feature>
<feature type="compositionally biased region" description="Acidic residues" evidence="3">
    <location>
        <begin position="1122"/>
        <end position="1134"/>
    </location>
</feature>
<dbReference type="CDD" id="cd21370">
    <property type="entry name" value="cwf21_SR140"/>
    <property type="match status" value="1"/>
</dbReference>
<comment type="caution">
    <text evidence="7">The sequence shown here is derived from an EMBL/GenBank/DDBJ whole genome shotgun (WGS) entry which is preliminary data.</text>
</comment>
<dbReference type="PROSITE" id="PS50128">
    <property type="entry name" value="SURP"/>
    <property type="match status" value="1"/>
</dbReference>
<evidence type="ECO:0000259" key="6">
    <source>
        <dbReference type="PROSITE" id="PS51391"/>
    </source>
</evidence>
<feature type="compositionally biased region" description="Acidic residues" evidence="3">
    <location>
        <begin position="859"/>
        <end position="870"/>
    </location>
</feature>
<dbReference type="PANTHER" id="PTHR23140:SF0">
    <property type="entry name" value="U2 SNRNP-ASSOCIATED SURP MOTIF-CONTAINING PROTEIN"/>
    <property type="match status" value="1"/>
</dbReference>
<feature type="compositionally biased region" description="Basic and acidic residues" evidence="3">
    <location>
        <begin position="589"/>
        <end position="599"/>
    </location>
</feature>
<dbReference type="InterPro" id="IPR008942">
    <property type="entry name" value="ENTH_VHS"/>
</dbReference>
<proteinExistence type="predicted"/>
<dbReference type="Pfam" id="PF04818">
    <property type="entry name" value="CID"/>
    <property type="match status" value="1"/>
</dbReference>
<dbReference type="SUPFAM" id="SSF54928">
    <property type="entry name" value="RNA-binding domain, RBD"/>
    <property type="match status" value="1"/>
</dbReference>
<dbReference type="GO" id="GO:0006396">
    <property type="term" value="P:RNA processing"/>
    <property type="evidence" value="ECO:0007669"/>
    <property type="project" value="InterPro"/>
</dbReference>
<feature type="compositionally biased region" description="Low complexity" evidence="3">
    <location>
        <begin position="1135"/>
        <end position="1144"/>
    </location>
</feature>
<dbReference type="InterPro" id="IPR013170">
    <property type="entry name" value="mRNA_splic_Cwf21_dom"/>
</dbReference>
<feature type="region of interest" description="Disordered" evidence="3">
    <location>
        <begin position="832"/>
        <end position="970"/>
    </location>
</feature>
<feature type="compositionally biased region" description="Basic and acidic residues" evidence="3">
    <location>
        <begin position="934"/>
        <end position="962"/>
    </location>
</feature>
<dbReference type="GO" id="GO:0005634">
    <property type="term" value="C:nucleus"/>
    <property type="evidence" value="ECO:0007669"/>
    <property type="project" value="TreeGrafter"/>
</dbReference>
<dbReference type="PROSITE" id="PS51391">
    <property type="entry name" value="CID"/>
    <property type="match status" value="1"/>
</dbReference>
<evidence type="ECO:0000259" key="5">
    <source>
        <dbReference type="PROSITE" id="PS50128"/>
    </source>
</evidence>
<dbReference type="SMART" id="SM00360">
    <property type="entry name" value="RRM"/>
    <property type="match status" value="1"/>
</dbReference>
<dbReference type="InterPro" id="IPR035009">
    <property type="entry name" value="SR140_RRM"/>
</dbReference>